<comment type="similarity">
    <text evidence="2 9">Belongs to the dicarboxylate/amino acid:cation symporter (DAACS) (TC 2.A.23) family.</text>
</comment>
<feature type="transmembrane region" description="Helical" evidence="9">
    <location>
        <begin position="213"/>
        <end position="230"/>
    </location>
</feature>
<keyword evidence="3 9" id="KW-0813">Transport</keyword>
<keyword evidence="4 9" id="KW-0812">Transmembrane</keyword>
<name>A0A0N5A849_9BILA</name>
<dbReference type="InterPro" id="IPR036458">
    <property type="entry name" value="Na:dicarbo_symporter_sf"/>
</dbReference>
<dbReference type="GO" id="GO:0015501">
    <property type="term" value="F:glutamate:sodium symporter activity"/>
    <property type="evidence" value="ECO:0007669"/>
    <property type="project" value="TreeGrafter"/>
</dbReference>
<feature type="transmembrane region" description="Helical" evidence="9">
    <location>
        <begin position="422"/>
        <end position="446"/>
    </location>
</feature>
<proteinExistence type="inferred from homology"/>
<dbReference type="GO" id="GO:0005886">
    <property type="term" value="C:plasma membrane"/>
    <property type="evidence" value="ECO:0007669"/>
    <property type="project" value="TreeGrafter"/>
</dbReference>
<evidence type="ECO:0000256" key="2">
    <source>
        <dbReference type="ARBA" id="ARBA00006148"/>
    </source>
</evidence>
<evidence type="ECO:0000256" key="4">
    <source>
        <dbReference type="ARBA" id="ARBA00022692"/>
    </source>
</evidence>
<evidence type="ECO:0000313" key="11">
    <source>
        <dbReference type="WBParaSite" id="SMUV_0000023001-mRNA-1"/>
    </source>
</evidence>
<feature type="transmembrane region" description="Helical" evidence="9">
    <location>
        <begin position="284"/>
        <end position="310"/>
    </location>
</feature>
<feature type="transmembrane region" description="Helical" evidence="9">
    <location>
        <begin position="322"/>
        <end position="341"/>
    </location>
</feature>
<accession>A0A0N5A849</accession>
<evidence type="ECO:0000256" key="5">
    <source>
        <dbReference type="ARBA" id="ARBA00022847"/>
    </source>
</evidence>
<comment type="subcellular location">
    <subcellularLocation>
        <location evidence="1 9">Membrane</location>
        <topology evidence="1 9">Multi-pass membrane protein</topology>
    </subcellularLocation>
</comment>
<dbReference type="PRINTS" id="PR00173">
    <property type="entry name" value="EDTRNSPORT"/>
</dbReference>
<evidence type="ECO:0000256" key="8">
    <source>
        <dbReference type="ARBA" id="ARBA00023180"/>
    </source>
</evidence>
<dbReference type="WBParaSite" id="SMUV_0000023001-mRNA-1">
    <property type="protein sequence ID" value="SMUV_0000023001-mRNA-1"/>
    <property type="gene ID" value="SMUV_0000023001"/>
</dbReference>
<keyword evidence="5 9" id="KW-0769">Symport</keyword>
<evidence type="ECO:0000256" key="7">
    <source>
        <dbReference type="ARBA" id="ARBA00023136"/>
    </source>
</evidence>
<dbReference type="Pfam" id="PF00375">
    <property type="entry name" value="SDF"/>
    <property type="match status" value="2"/>
</dbReference>
<dbReference type="PANTHER" id="PTHR11958:SF99">
    <property type="entry name" value="SODIUM-DEPENDENT EXCITATORY AMINO ACID TRANSPORTER GLT-6-RELATED"/>
    <property type="match status" value="1"/>
</dbReference>
<keyword evidence="7 9" id="KW-0472">Membrane</keyword>
<reference evidence="11" key="1">
    <citation type="submission" date="2017-02" db="UniProtKB">
        <authorList>
            <consortium name="WormBaseParasite"/>
        </authorList>
    </citation>
    <scope>IDENTIFICATION</scope>
</reference>
<dbReference type="GO" id="GO:0005313">
    <property type="term" value="F:L-glutamate transmembrane transporter activity"/>
    <property type="evidence" value="ECO:0007669"/>
    <property type="project" value="TreeGrafter"/>
</dbReference>
<organism evidence="10 11">
    <name type="scientific">Syphacia muris</name>
    <dbReference type="NCBI Taxonomy" id="451379"/>
    <lineage>
        <taxon>Eukaryota</taxon>
        <taxon>Metazoa</taxon>
        <taxon>Ecdysozoa</taxon>
        <taxon>Nematoda</taxon>
        <taxon>Chromadorea</taxon>
        <taxon>Rhabditida</taxon>
        <taxon>Spirurina</taxon>
        <taxon>Oxyuridomorpha</taxon>
        <taxon>Oxyuroidea</taxon>
        <taxon>Oxyuridae</taxon>
        <taxon>Syphacia</taxon>
    </lineage>
</organism>
<dbReference type="InterPro" id="IPR050746">
    <property type="entry name" value="DAACS"/>
</dbReference>
<keyword evidence="10" id="KW-1185">Reference proteome</keyword>
<dbReference type="PROSITE" id="PS00713">
    <property type="entry name" value="NA_DICARBOXYL_SYMP_1"/>
    <property type="match status" value="1"/>
</dbReference>
<sequence>MSRRNSGTRSRVIWRPSRRFCRKNALLLLTLLAVIIGLTLGFVLRPLSLSEDTIRLINFPGELFMQMLKMMILPLIFSSLISALAEMDARNASKMGFITLAYYIFTAVLSIALGITLVLLIHPGDPTVKGSSVADVPQEKDVFALDTILDLVRNMFPSNIIKACFQLVQTTYKPAKLTYKKAFLNTSGINETIVDETAQKMVREIRSISGTNVLGILVFCTGFGMVISMIGQQGRILVEFFSNLNSVVMLWVKSLMWFAPLGIVCLIAGNVLEIGDLSVMAQVLMMYVITVILALTIHTVIVMPGIYFIITRKNPQAVVQAMFHALVTGFGTASGFSTLALTNPFYQVITFSSAALPVSIQCLEDQLFIDRRVTRFVLPLGTTLNMDGNALYEAVAVIFIAQLNNVSFSLTEVATVSFTATVASLGLGSVPAGLVSILLILSTVGLSAKDVPLLFTVDWLIDRIRTMINVLGDGFIAAAVAHLLRDELAQPDNEGLSINLSNFLFFCPTITQSY</sequence>
<feature type="transmembrane region" description="Helical" evidence="9">
    <location>
        <begin position="390"/>
        <end position="410"/>
    </location>
</feature>
<dbReference type="SUPFAM" id="SSF118215">
    <property type="entry name" value="Proton glutamate symport protein"/>
    <property type="match status" value="1"/>
</dbReference>
<protein>
    <recommendedName>
        <fullName evidence="9">Amino acid transporter</fullName>
    </recommendedName>
</protein>
<evidence type="ECO:0000256" key="9">
    <source>
        <dbReference type="RuleBase" id="RU361216"/>
    </source>
</evidence>
<dbReference type="Gene3D" id="1.10.3860.10">
    <property type="entry name" value="Sodium:dicarboxylate symporter"/>
    <property type="match status" value="1"/>
</dbReference>
<evidence type="ECO:0000256" key="1">
    <source>
        <dbReference type="ARBA" id="ARBA00004141"/>
    </source>
</evidence>
<dbReference type="InterPro" id="IPR018107">
    <property type="entry name" value="Na-dicarboxylate_symporter_CS"/>
</dbReference>
<dbReference type="STRING" id="451379.A0A0N5A849"/>
<feature type="transmembrane region" description="Helical" evidence="9">
    <location>
        <begin position="97"/>
        <end position="121"/>
    </location>
</feature>
<feature type="transmembrane region" description="Helical" evidence="9">
    <location>
        <begin position="250"/>
        <end position="272"/>
    </location>
</feature>
<feature type="transmembrane region" description="Helical" evidence="9">
    <location>
        <begin position="65"/>
        <end position="85"/>
    </location>
</feature>
<keyword evidence="8" id="KW-0325">Glycoprotein</keyword>
<evidence type="ECO:0000256" key="6">
    <source>
        <dbReference type="ARBA" id="ARBA00022989"/>
    </source>
</evidence>
<dbReference type="PROSITE" id="PS00714">
    <property type="entry name" value="NA_DICARBOXYL_SYMP_2"/>
    <property type="match status" value="1"/>
</dbReference>
<evidence type="ECO:0000313" key="10">
    <source>
        <dbReference type="Proteomes" id="UP000046393"/>
    </source>
</evidence>
<keyword evidence="6 9" id="KW-1133">Transmembrane helix</keyword>
<dbReference type="GO" id="GO:0015175">
    <property type="term" value="F:neutral L-amino acid transmembrane transporter activity"/>
    <property type="evidence" value="ECO:0007669"/>
    <property type="project" value="TreeGrafter"/>
</dbReference>
<dbReference type="PANTHER" id="PTHR11958">
    <property type="entry name" value="SODIUM/DICARBOXYLATE SYMPORTER-RELATED"/>
    <property type="match status" value="1"/>
</dbReference>
<dbReference type="InterPro" id="IPR001991">
    <property type="entry name" value="Na-dicarboxylate_symporter"/>
</dbReference>
<evidence type="ECO:0000256" key="3">
    <source>
        <dbReference type="ARBA" id="ARBA00022448"/>
    </source>
</evidence>
<dbReference type="Proteomes" id="UP000046393">
    <property type="component" value="Unplaced"/>
</dbReference>
<dbReference type="AlphaFoldDB" id="A0A0N5A849"/>